<evidence type="ECO:0000313" key="3">
    <source>
        <dbReference type="Proteomes" id="UP000008312"/>
    </source>
</evidence>
<keyword evidence="3" id="KW-1185">Reference proteome</keyword>
<organism evidence="2">
    <name type="scientific">Blastocystis hominis</name>
    <dbReference type="NCBI Taxonomy" id="12968"/>
    <lineage>
        <taxon>Eukaryota</taxon>
        <taxon>Sar</taxon>
        <taxon>Stramenopiles</taxon>
        <taxon>Bigyra</taxon>
        <taxon>Opalozoa</taxon>
        <taxon>Opalinata</taxon>
        <taxon>Blastocystidae</taxon>
        <taxon>Blastocystis</taxon>
    </lineage>
</organism>
<dbReference type="EMBL" id="FN668639">
    <property type="protein sequence ID" value="CBK20598.2"/>
    <property type="molecule type" value="Genomic_DNA"/>
</dbReference>
<accession>D8LYE3</accession>
<protein>
    <submittedName>
        <fullName evidence="2">Uncharacterized protein</fullName>
    </submittedName>
</protein>
<name>D8LYE3_BLAHO</name>
<dbReference type="AlphaFoldDB" id="D8LYE3"/>
<dbReference type="GeneID" id="24918189"/>
<keyword evidence="1" id="KW-0472">Membrane</keyword>
<keyword evidence="1" id="KW-1133">Transmembrane helix</keyword>
<sequence>MASDGVGCDFGNNWNSLHYGKNKVSLVRLELRSHRDSFIAASAITESCSNDYQADNKCFGPVRRDEQYSTWVSIHISFAVLITLILIQVLIRVKAKCDFKRAVRQSYSNPEERLVDTKV</sequence>
<proteinExistence type="predicted"/>
<gene>
    <name evidence="2" type="ORF">GSBLH_T00000902001</name>
</gene>
<dbReference type="RefSeq" id="XP_012894646.1">
    <property type="nucleotide sequence ID" value="XM_013039192.1"/>
</dbReference>
<reference evidence="2" key="1">
    <citation type="submission" date="2010-02" db="EMBL/GenBank/DDBJ databases">
        <title>Sequencing and annotation of the Blastocystis hominis genome.</title>
        <authorList>
            <person name="Wincker P."/>
        </authorList>
    </citation>
    <scope>NUCLEOTIDE SEQUENCE</scope>
    <source>
        <strain evidence="2">Singapore isolate B</strain>
    </source>
</reference>
<evidence type="ECO:0000256" key="1">
    <source>
        <dbReference type="SAM" id="Phobius"/>
    </source>
</evidence>
<keyword evidence="1" id="KW-0812">Transmembrane</keyword>
<evidence type="ECO:0000313" key="2">
    <source>
        <dbReference type="EMBL" id="CBK20598.2"/>
    </source>
</evidence>
<feature type="transmembrane region" description="Helical" evidence="1">
    <location>
        <begin position="71"/>
        <end position="91"/>
    </location>
</feature>
<dbReference type="Proteomes" id="UP000008312">
    <property type="component" value="Unassembled WGS sequence"/>
</dbReference>
<dbReference type="InParanoid" id="D8LYE3"/>